<keyword evidence="1" id="KW-0238">DNA-binding</keyword>
<dbReference type="RefSeq" id="WP_021749031.1">
    <property type="nucleotide sequence ID" value="NZ_CAUWCU010000034.1"/>
</dbReference>
<dbReference type="PANTHER" id="PTHR30204:SF97">
    <property type="entry name" value="MERR FAMILY REGULATORY PROTEIN"/>
    <property type="match status" value="1"/>
</dbReference>
<dbReference type="Pfam" id="PF00376">
    <property type="entry name" value="MerR"/>
    <property type="match status" value="1"/>
</dbReference>
<evidence type="ECO:0000313" key="4">
    <source>
        <dbReference type="Proteomes" id="UP000298642"/>
    </source>
</evidence>
<dbReference type="Pfam" id="PF06445">
    <property type="entry name" value="GyrI-like"/>
    <property type="match status" value="1"/>
</dbReference>
<dbReference type="SMART" id="SM00871">
    <property type="entry name" value="AraC_E_bind"/>
    <property type="match status" value="1"/>
</dbReference>
<dbReference type="InterPro" id="IPR010499">
    <property type="entry name" value="AraC_E-bd"/>
</dbReference>
<dbReference type="InterPro" id="IPR047057">
    <property type="entry name" value="MerR_fam"/>
</dbReference>
<dbReference type="Proteomes" id="UP000298642">
    <property type="component" value="Chromosome"/>
</dbReference>
<dbReference type="GO" id="GO:0003700">
    <property type="term" value="F:DNA-binding transcription factor activity"/>
    <property type="evidence" value="ECO:0007669"/>
    <property type="project" value="InterPro"/>
</dbReference>
<dbReference type="Gene3D" id="1.10.1660.10">
    <property type="match status" value="1"/>
</dbReference>
<dbReference type="SUPFAM" id="SSF55136">
    <property type="entry name" value="Probable bacterial effector-binding domain"/>
    <property type="match status" value="1"/>
</dbReference>
<dbReference type="KEGG" id="obj:EIO64_12765"/>
<dbReference type="GO" id="GO:0003677">
    <property type="term" value="F:DNA binding"/>
    <property type="evidence" value="ECO:0007669"/>
    <property type="project" value="UniProtKB-KW"/>
</dbReference>
<gene>
    <name evidence="3" type="ORF">EIO64_12765</name>
</gene>
<dbReference type="PROSITE" id="PS00552">
    <property type="entry name" value="HTH_MERR_1"/>
    <property type="match status" value="1"/>
</dbReference>
<dbReference type="AlphaFoldDB" id="A0A4D7AQN5"/>
<dbReference type="CDD" id="cd01107">
    <property type="entry name" value="HTH_BmrR"/>
    <property type="match status" value="1"/>
</dbReference>
<evidence type="ECO:0000313" key="3">
    <source>
        <dbReference type="EMBL" id="QCI59985.1"/>
    </source>
</evidence>
<dbReference type="InterPro" id="IPR009061">
    <property type="entry name" value="DNA-bd_dom_put_sf"/>
</dbReference>
<organism evidence="3 4">
    <name type="scientific">Dysosmobacter welbionis</name>
    <dbReference type="NCBI Taxonomy" id="2093857"/>
    <lineage>
        <taxon>Bacteria</taxon>
        <taxon>Bacillati</taxon>
        <taxon>Bacillota</taxon>
        <taxon>Clostridia</taxon>
        <taxon>Eubacteriales</taxon>
        <taxon>Oscillospiraceae</taxon>
        <taxon>Dysosmobacter</taxon>
    </lineage>
</organism>
<sequence length="272" mass="31232">MFKIGEFSKLSRISIRMLRHYDEIGLLVPEETDPWTGYRRYAAAQLMTANRITALRGLGFSLAETAALLACWEDRTAMETRLLAQRAAVEASIQEALDRLRLLDTTIERLRKDEKQMNYDVTIKTLPERQVASVRQILPCYDREGDLWHIFVRETALLHIQDGDPALCISVYHDGEYKEADVDVEIQKTVKGTYPDTEHVKFKTIPPVTVASATFQGPYRQIGEVNQAVASWVEDNGYAFDGLFFNIYHVSPHETRNPEEFVTEVCYPVRKR</sequence>
<proteinExistence type="predicted"/>
<protein>
    <submittedName>
        <fullName evidence="3">MerR family transcriptional regulator</fullName>
    </submittedName>
</protein>
<dbReference type="SMART" id="SM00422">
    <property type="entry name" value="HTH_MERR"/>
    <property type="match status" value="1"/>
</dbReference>
<dbReference type="PROSITE" id="PS50937">
    <property type="entry name" value="HTH_MERR_2"/>
    <property type="match status" value="1"/>
</dbReference>
<dbReference type="GeneID" id="89521465"/>
<evidence type="ECO:0000259" key="2">
    <source>
        <dbReference type="PROSITE" id="PS50937"/>
    </source>
</evidence>
<reference evidence="4" key="1">
    <citation type="submission" date="2018-12" db="EMBL/GenBank/DDBJ databases">
        <title>Dusodibacter welbiota gen. nov., sp. nov., isolated from human faeces and emended description of the Oscillibacter genus.</title>
        <authorList>
            <person name="Le Roy T."/>
            <person name="Van der Smissen P."/>
            <person name="Delzenne N."/>
            <person name="Muccioli G."/>
            <person name="Collet J.F."/>
            <person name="Cani P.D."/>
        </authorList>
    </citation>
    <scope>NUCLEOTIDE SEQUENCE [LARGE SCALE GENOMIC DNA]</scope>
    <source>
        <strain evidence="4">J115</strain>
    </source>
</reference>
<evidence type="ECO:0000256" key="1">
    <source>
        <dbReference type="ARBA" id="ARBA00023125"/>
    </source>
</evidence>
<dbReference type="InterPro" id="IPR011256">
    <property type="entry name" value="Reg_factor_effector_dom_sf"/>
</dbReference>
<feature type="domain" description="HTH merR-type" evidence="2">
    <location>
        <begin position="1"/>
        <end position="71"/>
    </location>
</feature>
<dbReference type="InterPro" id="IPR029442">
    <property type="entry name" value="GyrI-like"/>
</dbReference>
<dbReference type="InterPro" id="IPR000551">
    <property type="entry name" value="MerR-type_HTH_dom"/>
</dbReference>
<accession>A0A4D7AQN5</accession>
<dbReference type="EMBL" id="CP034413">
    <property type="protein sequence ID" value="QCI59985.1"/>
    <property type="molecule type" value="Genomic_DNA"/>
</dbReference>
<keyword evidence="4" id="KW-1185">Reference proteome</keyword>
<dbReference type="SUPFAM" id="SSF46955">
    <property type="entry name" value="Putative DNA-binding domain"/>
    <property type="match status" value="1"/>
</dbReference>
<dbReference type="Gene3D" id="3.20.80.10">
    <property type="entry name" value="Regulatory factor, effector binding domain"/>
    <property type="match status" value="1"/>
</dbReference>
<name>A0A4D7AQN5_9FIRM</name>
<dbReference type="PANTHER" id="PTHR30204">
    <property type="entry name" value="REDOX-CYCLING DRUG-SENSING TRANSCRIPTIONAL ACTIVATOR SOXR"/>
    <property type="match status" value="1"/>
</dbReference>